<dbReference type="InterPro" id="IPR006968">
    <property type="entry name" value="RUS_fam"/>
</dbReference>
<dbReference type="PANTHER" id="PTHR12770">
    <property type="entry name" value="RUS1 FAMILY PROTEIN C16ORF58"/>
    <property type="match status" value="1"/>
</dbReference>
<dbReference type="RefSeq" id="XP_004258419.1">
    <property type="nucleotide sequence ID" value="XM_004258371.1"/>
</dbReference>
<keyword evidence="5 6" id="KW-0472">Membrane</keyword>
<comment type="similarity">
    <text evidence="2">Belongs to the RUS1 family.</text>
</comment>
<evidence type="ECO:0000256" key="4">
    <source>
        <dbReference type="ARBA" id="ARBA00022989"/>
    </source>
</evidence>
<protein>
    <recommendedName>
        <fullName evidence="7">Protein root UVB sensitive/RUS domain-containing protein</fullName>
    </recommendedName>
</protein>
<proteinExistence type="inferred from homology"/>
<organism evidence="8 9">
    <name type="scientific">Entamoeba invadens IP1</name>
    <dbReference type="NCBI Taxonomy" id="370355"/>
    <lineage>
        <taxon>Eukaryota</taxon>
        <taxon>Amoebozoa</taxon>
        <taxon>Evosea</taxon>
        <taxon>Archamoebae</taxon>
        <taxon>Mastigamoebida</taxon>
        <taxon>Entamoebidae</taxon>
        <taxon>Entamoeba</taxon>
    </lineage>
</organism>
<sequence>MNQIERVPSPHGCFEITESKGSWSRRYIFDEDYNQPPFLTTRNHLQDIIVPVGYPTTVERGYFRFVAFSVAMESCNMMLLVMSISASLRIDSSHSAAFFVIFREVMAGTMHLIITERWGSSIVFYAKQWRMRIEIISELLRLIQIAFIASPIFYSINVTCSTIESVLNASRQVIKTKILSNYAKENNVAELTEKAQNIETLARVISLLIGFIVLHLLGDFTEHGIIVFMLALIAHVVCNFLMGRVIVFKAINYERLMILMKYFTTVKNEILSPLVVSAIESKIRVNEMKNIRMGVSLNSIPKSTDLFFAISQSIKTCQYFLYKNTNNTISVLLGDKITKEGIFEALLCAHSQERVGHREP</sequence>
<evidence type="ECO:0000256" key="3">
    <source>
        <dbReference type="ARBA" id="ARBA00022692"/>
    </source>
</evidence>
<evidence type="ECO:0000256" key="2">
    <source>
        <dbReference type="ARBA" id="ARBA00007558"/>
    </source>
</evidence>
<reference evidence="8 9" key="1">
    <citation type="submission" date="2012-10" db="EMBL/GenBank/DDBJ databases">
        <authorList>
            <person name="Zafar N."/>
            <person name="Inman J."/>
            <person name="Hall N."/>
            <person name="Lorenzi H."/>
            <person name="Caler E."/>
        </authorList>
    </citation>
    <scope>NUCLEOTIDE SEQUENCE [LARGE SCALE GENOMIC DNA]</scope>
    <source>
        <strain evidence="8 9">IP1</strain>
    </source>
</reference>
<keyword evidence="3 6" id="KW-0812">Transmembrane</keyword>
<accession>A0A0A1UFH4</accession>
<dbReference type="GeneID" id="14890668"/>
<dbReference type="KEGG" id="eiv:EIN_206450"/>
<dbReference type="OMA" id="GWLIHQH"/>
<evidence type="ECO:0000256" key="5">
    <source>
        <dbReference type="ARBA" id="ARBA00023136"/>
    </source>
</evidence>
<gene>
    <name evidence="8" type="ORF">EIN_206450</name>
</gene>
<dbReference type="EMBL" id="KB206455">
    <property type="protein sequence ID" value="ELP91648.1"/>
    <property type="molecule type" value="Genomic_DNA"/>
</dbReference>
<dbReference type="Pfam" id="PF04884">
    <property type="entry name" value="UVB_sens_prot"/>
    <property type="match status" value="1"/>
</dbReference>
<dbReference type="VEuPathDB" id="AmoebaDB:EIN_206450"/>
<dbReference type="PANTHER" id="PTHR12770:SF31">
    <property type="entry name" value="RUS FAMILY MEMBER 1"/>
    <property type="match status" value="1"/>
</dbReference>
<dbReference type="GO" id="GO:0016020">
    <property type="term" value="C:membrane"/>
    <property type="evidence" value="ECO:0007669"/>
    <property type="project" value="UniProtKB-SubCell"/>
</dbReference>
<feature type="domain" description="Protein root UVB sensitive/RUS" evidence="7">
    <location>
        <begin position="41"/>
        <end position="264"/>
    </location>
</feature>
<keyword evidence="9" id="KW-1185">Reference proteome</keyword>
<dbReference type="AlphaFoldDB" id="A0A0A1UFH4"/>
<name>A0A0A1UFH4_ENTIV</name>
<evidence type="ECO:0000259" key="7">
    <source>
        <dbReference type="Pfam" id="PF04884"/>
    </source>
</evidence>
<dbReference type="Proteomes" id="UP000014680">
    <property type="component" value="Unassembled WGS sequence"/>
</dbReference>
<dbReference type="OrthoDB" id="364779at2759"/>
<evidence type="ECO:0000256" key="6">
    <source>
        <dbReference type="SAM" id="Phobius"/>
    </source>
</evidence>
<evidence type="ECO:0000256" key="1">
    <source>
        <dbReference type="ARBA" id="ARBA00004370"/>
    </source>
</evidence>
<feature type="transmembrane region" description="Helical" evidence="6">
    <location>
        <begin position="224"/>
        <end position="247"/>
    </location>
</feature>
<feature type="transmembrane region" description="Helical" evidence="6">
    <location>
        <begin position="200"/>
        <end position="218"/>
    </location>
</feature>
<comment type="subcellular location">
    <subcellularLocation>
        <location evidence="1">Membrane</location>
    </subcellularLocation>
</comment>
<evidence type="ECO:0000313" key="8">
    <source>
        <dbReference type="EMBL" id="ELP91648.1"/>
    </source>
</evidence>
<keyword evidence="4 6" id="KW-1133">Transmembrane helix</keyword>
<dbReference type="InterPro" id="IPR054549">
    <property type="entry name" value="UVB_sens_RUS_dom"/>
</dbReference>
<evidence type="ECO:0000313" key="9">
    <source>
        <dbReference type="Proteomes" id="UP000014680"/>
    </source>
</evidence>